<dbReference type="PANTHER" id="PTHR14949:SF56">
    <property type="entry name" value="EGF-LIKE-DOMAIN, MULTIPLE 7"/>
    <property type="match status" value="1"/>
</dbReference>
<proteinExistence type="predicted"/>
<organism evidence="6 7">
    <name type="scientific">Phytophthora oleae</name>
    <dbReference type="NCBI Taxonomy" id="2107226"/>
    <lineage>
        <taxon>Eukaryota</taxon>
        <taxon>Sar</taxon>
        <taxon>Stramenopiles</taxon>
        <taxon>Oomycota</taxon>
        <taxon>Peronosporomycetes</taxon>
        <taxon>Peronosporales</taxon>
        <taxon>Peronosporaceae</taxon>
        <taxon>Phytophthora</taxon>
    </lineage>
</organism>
<feature type="disulfide bond" evidence="3">
    <location>
        <begin position="780"/>
        <end position="789"/>
    </location>
</feature>
<dbReference type="CDD" id="cd00055">
    <property type="entry name" value="EGF_Lam"/>
    <property type="match status" value="1"/>
</dbReference>
<dbReference type="InterPro" id="IPR002049">
    <property type="entry name" value="LE_dom"/>
</dbReference>
<feature type="signal peptide" evidence="4">
    <location>
        <begin position="1"/>
        <end position="19"/>
    </location>
</feature>
<dbReference type="Gene3D" id="2.10.25.10">
    <property type="entry name" value="Laminin"/>
    <property type="match status" value="1"/>
</dbReference>
<reference evidence="6 7" key="1">
    <citation type="submission" date="2024-09" db="EMBL/GenBank/DDBJ databases">
        <title>Genome sequencing and assembly of Phytophthora oleae, isolate VK10A, causative agent of rot of olive drupes.</title>
        <authorList>
            <person name="Conti Taguali S."/>
            <person name="Riolo M."/>
            <person name="La Spada F."/>
            <person name="Cacciola S.O."/>
            <person name="Dionisio G."/>
        </authorList>
    </citation>
    <scope>NUCLEOTIDE SEQUENCE [LARGE SCALE GENOMIC DNA]</scope>
    <source>
        <strain evidence="6 7">VK10A</strain>
    </source>
</reference>
<evidence type="ECO:0000256" key="3">
    <source>
        <dbReference type="PROSITE-ProRule" id="PRU00076"/>
    </source>
</evidence>
<dbReference type="InterPro" id="IPR000742">
    <property type="entry name" value="EGF"/>
</dbReference>
<dbReference type="InterPro" id="IPR050969">
    <property type="entry name" value="Dev_Signal_Modulators"/>
</dbReference>
<keyword evidence="3" id="KW-0245">EGF-like domain</keyword>
<dbReference type="SMART" id="SM00181">
    <property type="entry name" value="EGF"/>
    <property type="match status" value="3"/>
</dbReference>
<evidence type="ECO:0000313" key="6">
    <source>
        <dbReference type="EMBL" id="KAL3668314.1"/>
    </source>
</evidence>
<feature type="disulfide bond" evidence="3">
    <location>
        <begin position="761"/>
        <end position="771"/>
    </location>
</feature>
<feature type="domain" description="EGF-like" evidence="5">
    <location>
        <begin position="757"/>
        <end position="790"/>
    </location>
</feature>
<dbReference type="AlphaFoldDB" id="A0ABD3FTL2"/>
<name>A0ABD3FTL2_9STRA</name>
<evidence type="ECO:0000256" key="4">
    <source>
        <dbReference type="SAM" id="SignalP"/>
    </source>
</evidence>
<evidence type="ECO:0000256" key="2">
    <source>
        <dbReference type="ARBA" id="ARBA00023157"/>
    </source>
</evidence>
<dbReference type="PANTHER" id="PTHR14949">
    <property type="entry name" value="EGF-LIKE-DOMAIN, MULTIPLE 7, 8"/>
    <property type="match status" value="1"/>
</dbReference>
<keyword evidence="2 3" id="KW-1015">Disulfide bond</keyword>
<dbReference type="EMBL" id="JBIMZQ010000011">
    <property type="protein sequence ID" value="KAL3668314.1"/>
    <property type="molecule type" value="Genomic_DNA"/>
</dbReference>
<protein>
    <recommendedName>
        <fullName evidence="5">EGF-like domain-containing protein</fullName>
    </recommendedName>
</protein>
<dbReference type="Proteomes" id="UP001632037">
    <property type="component" value="Unassembled WGS sequence"/>
</dbReference>
<comment type="caution">
    <text evidence="3">Lacks conserved residue(s) required for the propagation of feature annotation.</text>
</comment>
<keyword evidence="1 4" id="KW-0732">Signal</keyword>
<sequence length="797" mass="82049">MDTMRLLLLWALCVELGDTAITLPSVTPALPDAGVTGTVNLAFTTSFDVPVGGTIVVTFPSTFYVNSASTFSNPVGFDSTSTIAATSTTGVVTITIATTDAVAGAISFTLDSISYPGLGTTSSYSIRTKSAGGSTLESTTVAGSSFNSWPMTTAATVTAASAFAGRTTSYTVGFTTDVTLRIGSVIALKVPILSDSVIVFTGVTLGALVGIDSASTVLRVASPYIFLTIAGQDIAAGSSVQITYNNIINAAAQQTPPFYVDTRHPNGAIFQVGVATNGLTFTSTTLPSATLTPASNWAGVTTNYNVVFANLAYLSSGSRVDITFPSSFDISGISMTHITNLPPVNTVFSVLSATTVRVTLGSIAVVPGTGRGFTLTNVVNPGSTCDEYIVEYCAVGSPYTISISDSGGKPFEVLAAVVGTPIVKKPLTYGRVRPLLKSPDTLTVTTVTLDTVTEIPLGGFIEAVFPTGYSVGSGTITASDLINIPSASTSVTATLNSVKLQIAGRSIPAISGISFTVDTITTPSNSAVGTFIVRTRDAGGNIIEEGNTIGGEGCTYVNDCSGHGTCTLLSKVCICNTGWGSPTDIADYKSPDCSTRVCPSDYAWSSIPTSTTTAHDILVECSGMGECDRSAGTCSCFPGFEGAACERMSCPNDCSDRGVCMSMREMAAAKNALPISPPTTYGSDPFSSTWDADRIFGCVCDSGWAVGTAGDEVQATEYFGADCSKRHCPIGNDPDTTVDETNCLGKTVPGGTAVGAAGNKCLIECSNRGVCNYKNGICSCFQGHTGYACQTRDSLAK</sequence>
<dbReference type="PROSITE" id="PS01186">
    <property type="entry name" value="EGF_2"/>
    <property type="match status" value="1"/>
</dbReference>
<dbReference type="Pfam" id="PF23106">
    <property type="entry name" value="EGF_Teneurin"/>
    <property type="match status" value="1"/>
</dbReference>
<comment type="caution">
    <text evidence="6">The sequence shown here is derived from an EMBL/GenBank/DDBJ whole genome shotgun (WGS) entry which is preliminary data.</text>
</comment>
<keyword evidence="7" id="KW-1185">Reference proteome</keyword>
<accession>A0ABD3FTL2</accession>
<evidence type="ECO:0000256" key="1">
    <source>
        <dbReference type="ARBA" id="ARBA00022729"/>
    </source>
</evidence>
<gene>
    <name evidence="6" type="ORF">V7S43_006407</name>
</gene>
<dbReference type="PROSITE" id="PS50026">
    <property type="entry name" value="EGF_3"/>
    <property type="match status" value="1"/>
</dbReference>
<evidence type="ECO:0000259" key="5">
    <source>
        <dbReference type="PROSITE" id="PS50026"/>
    </source>
</evidence>
<feature type="chain" id="PRO_5044753166" description="EGF-like domain-containing protein" evidence="4">
    <location>
        <begin position="20"/>
        <end position="797"/>
    </location>
</feature>
<evidence type="ECO:0000313" key="7">
    <source>
        <dbReference type="Proteomes" id="UP001632037"/>
    </source>
</evidence>
<dbReference type="PROSITE" id="PS00022">
    <property type="entry name" value="EGF_1"/>
    <property type="match status" value="2"/>
</dbReference>